<dbReference type="RefSeq" id="WP_305975433.1">
    <property type="nucleotide sequence ID" value="NZ_JAPJDZ010000019.1"/>
</dbReference>
<keyword evidence="1" id="KW-0472">Membrane</keyword>
<evidence type="ECO:0000313" key="2">
    <source>
        <dbReference type="EMBL" id="MDP5136188.1"/>
    </source>
</evidence>
<evidence type="ECO:0000313" key="3">
    <source>
        <dbReference type="Proteomes" id="UP001231109"/>
    </source>
</evidence>
<keyword evidence="1" id="KW-0812">Transmembrane</keyword>
<protein>
    <submittedName>
        <fullName evidence="2">Uncharacterized protein</fullName>
    </submittedName>
</protein>
<name>A0ABT9HZ07_9GAMM</name>
<keyword evidence="3" id="KW-1185">Reference proteome</keyword>
<sequence length="47" mass="5027">MINAFKTWWNSVSKVQKTGLVVLAAFVLAVIIMSFGVTKGSSVGKVL</sequence>
<gene>
    <name evidence="2" type="ORF">ORJ04_09525</name>
</gene>
<dbReference type="EMBL" id="JAPJDZ010000019">
    <property type="protein sequence ID" value="MDP5136188.1"/>
    <property type="molecule type" value="Genomic_DNA"/>
</dbReference>
<feature type="transmembrane region" description="Helical" evidence="1">
    <location>
        <begin position="20"/>
        <end position="38"/>
    </location>
</feature>
<organism evidence="2 3">
    <name type="scientific">Rheinheimera baltica</name>
    <dbReference type="NCBI Taxonomy" id="67576"/>
    <lineage>
        <taxon>Bacteria</taxon>
        <taxon>Pseudomonadati</taxon>
        <taxon>Pseudomonadota</taxon>
        <taxon>Gammaproteobacteria</taxon>
        <taxon>Chromatiales</taxon>
        <taxon>Chromatiaceae</taxon>
        <taxon>Rheinheimera</taxon>
    </lineage>
</organism>
<proteinExistence type="predicted"/>
<dbReference type="Proteomes" id="UP001231109">
    <property type="component" value="Unassembled WGS sequence"/>
</dbReference>
<accession>A0ABT9HZ07</accession>
<keyword evidence="1" id="KW-1133">Transmembrane helix</keyword>
<reference evidence="2 3" key="1">
    <citation type="submission" date="2022-11" db="EMBL/GenBank/DDBJ databases">
        <title>Viruses from the air-sea interface of a natural surface slick.</title>
        <authorList>
            <person name="Rahlff J."/>
            <person name="Holmfeldt K."/>
        </authorList>
    </citation>
    <scope>NUCLEOTIDE SEQUENCE [LARGE SCALE GENOMIC DNA]</scope>
    <source>
        <strain evidence="2 3">SMS4</strain>
    </source>
</reference>
<comment type="caution">
    <text evidence="2">The sequence shown here is derived from an EMBL/GenBank/DDBJ whole genome shotgun (WGS) entry which is preliminary data.</text>
</comment>
<evidence type="ECO:0000256" key="1">
    <source>
        <dbReference type="SAM" id="Phobius"/>
    </source>
</evidence>